<comment type="caution">
    <text evidence="1">The sequence shown here is derived from an EMBL/GenBank/DDBJ whole genome shotgun (WGS) entry which is preliminary data.</text>
</comment>
<gene>
    <name evidence="1" type="ORF">BKA55DRAFT_583197</name>
</gene>
<keyword evidence="2" id="KW-1185">Reference proteome</keyword>
<organism evidence="1 2">
    <name type="scientific">Fusarium redolens</name>
    <dbReference type="NCBI Taxonomy" id="48865"/>
    <lineage>
        <taxon>Eukaryota</taxon>
        <taxon>Fungi</taxon>
        <taxon>Dikarya</taxon>
        <taxon>Ascomycota</taxon>
        <taxon>Pezizomycotina</taxon>
        <taxon>Sordariomycetes</taxon>
        <taxon>Hypocreomycetidae</taxon>
        <taxon>Hypocreales</taxon>
        <taxon>Nectriaceae</taxon>
        <taxon>Fusarium</taxon>
        <taxon>Fusarium redolens species complex</taxon>
    </lineage>
</organism>
<dbReference type="RefSeq" id="XP_046043286.1">
    <property type="nucleotide sequence ID" value="XM_046194183.1"/>
</dbReference>
<proteinExistence type="predicted"/>
<name>A0A9P9G1U3_FUSRE</name>
<reference evidence="1" key="1">
    <citation type="journal article" date="2021" name="Nat. Commun.">
        <title>Genetic determinants of endophytism in the Arabidopsis root mycobiome.</title>
        <authorList>
            <person name="Mesny F."/>
            <person name="Miyauchi S."/>
            <person name="Thiergart T."/>
            <person name="Pickel B."/>
            <person name="Atanasova L."/>
            <person name="Karlsson M."/>
            <person name="Huettel B."/>
            <person name="Barry K.W."/>
            <person name="Haridas S."/>
            <person name="Chen C."/>
            <person name="Bauer D."/>
            <person name="Andreopoulos W."/>
            <person name="Pangilinan J."/>
            <person name="LaButti K."/>
            <person name="Riley R."/>
            <person name="Lipzen A."/>
            <person name="Clum A."/>
            <person name="Drula E."/>
            <person name="Henrissat B."/>
            <person name="Kohler A."/>
            <person name="Grigoriev I.V."/>
            <person name="Martin F.M."/>
            <person name="Hacquard S."/>
        </authorList>
    </citation>
    <scope>NUCLEOTIDE SEQUENCE</scope>
    <source>
        <strain evidence="1">MPI-CAGE-AT-0023</strain>
    </source>
</reference>
<protein>
    <submittedName>
        <fullName evidence="1">Uncharacterized protein</fullName>
    </submittedName>
</protein>
<accession>A0A9P9G1U3</accession>
<dbReference type="AlphaFoldDB" id="A0A9P9G1U3"/>
<evidence type="ECO:0000313" key="1">
    <source>
        <dbReference type="EMBL" id="KAH7230648.1"/>
    </source>
</evidence>
<sequence>MNKRTNTKMVVCLHSLHIANLRGQGIDCPLTTQPSPWTRATPTYLGKPAQTSPM</sequence>
<evidence type="ECO:0000313" key="2">
    <source>
        <dbReference type="Proteomes" id="UP000720189"/>
    </source>
</evidence>
<dbReference type="GeneID" id="70224137"/>
<dbReference type="EMBL" id="JAGMUX010000022">
    <property type="protein sequence ID" value="KAH7230648.1"/>
    <property type="molecule type" value="Genomic_DNA"/>
</dbReference>
<dbReference type="Proteomes" id="UP000720189">
    <property type="component" value="Unassembled WGS sequence"/>
</dbReference>